<dbReference type="Proteomes" id="UP001528823">
    <property type="component" value="Unassembled WGS sequence"/>
</dbReference>
<keyword evidence="1" id="KW-0732">Signal</keyword>
<proteinExistence type="predicted"/>
<evidence type="ECO:0000256" key="1">
    <source>
        <dbReference type="SAM" id="SignalP"/>
    </source>
</evidence>
<feature type="signal peptide" evidence="1">
    <location>
        <begin position="1"/>
        <end position="19"/>
    </location>
</feature>
<dbReference type="RefSeq" id="WP_274691967.1">
    <property type="nucleotide sequence ID" value="NZ_JAPMOU010000076.1"/>
</dbReference>
<feature type="chain" id="PRO_5045330710" evidence="1">
    <location>
        <begin position="20"/>
        <end position="188"/>
    </location>
</feature>
<reference evidence="2 3" key="1">
    <citation type="submission" date="2022-11" db="EMBL/GenBank/DDBJ databases">
        <title>Spartinivicinus poritis sp. nov., isolated from scleractinian coral Porites lutea.</title>
        <authorList>
            <person name="Zhang G."/>
            <person name="Cai L."/>
            <person name="Wei Q."/>
        </authorList>
    </citation>
    <scope>NUCLEOTIDE SEQUENCE [LARGE SCALE GENOMIC DNA]</scope>
    <source>
        <strain evidence="2 3">A2-2</strain>
    </source>
</reference>
<evidence type="ECO:0000313" key="2">
    <source>
        <dbReference type="EMBL" id="MDE1465663.1"/>
    </source>
</evidence>
<dbReference type="EMBL" id="JAPMOU010000076">
    <property type="protein sequence ID" value="MDE1465663.1"/>
    <property type="molecule type" value="Genomic_DNA"/>
</dbReference>
<keyword evidence="3" id="KW-1185">Reference proteome</keyword>
<organism evidence="2 3">
    <name type="scientific">Spartinivicinus poritis</name>
    <dbReference type="NCBI Taxonomy" id="2994640"/>
    <lineage>
        <taxon>Bacteria</taxon>
        <taxon>Pseudomonadati</taxon>
        <taxon>Pseudomonadota</taxon>
        <taxon>Gammaproteobacteria</taxon>
        <taxon>Oceanospirillales</taxon>
        <taxon>Zooshikellaceae</taxon>
        <taxon>Spartinivicinus</taxon>
    </lineage>
</organism>
<protein>
    <submittedName>
        <fullName evidence="2">Uncharacterized protein</fullName>
    </submittedName>
</protein>
<gene>
    <name evidence="2" type="ORF">ORQ98_27240</name>
</gene>
<name>A0ABT5UGZ4_9GAMM</name>
<evidence type="ECO:0000313" key="3">
    <source>
        <dbReference type="Proteomes" id="UP001528823"/>
    </source>
</evidence>
<sequence>MIKKLLVLPIILTSQICLGSNQVSDNPMSYSCTSQESIINEFFQLQSGNAEITGGCLATVGGKNTLYVKGATTVQVNFPNSYLKSESLKLAKFIDKTTGMQIGYTPETLTNDWIHDGNVRIEYDIKNLATGLIERTGVKKLLNTNFSYKAKCNEATFQAYSVKPRFILNNNQIPFHDINAFDMIVDCR</sequence>
<comment type="caution">
    <text evidence="2">The sequence shown here is derived from an EMBL/GenBank/DDBJ whole genome shotgun (WGS) entry which is preliminary data.</text>
</comment>
<accession>A0ABT5UGZ4</accession>